<name>A0A366HAY8_9BURK</name>
<evidence type="ECO:0000256" key="1">
    <source>
        <dbReference type="SAM" id="SignalP"/>
    </source>
</evidence>
<evidence type="ECO:0000313" key="2">
    <source>
        <dbReference type="EMBL" id="RBP39480.1"/>
    </source>
</evidence>
<keyword evidence="1" id="KW-0732">Signal</keyword>
<feature type="signal peptide" evidence="1">
    <location>
        <begin position="1"/>
        <end position="21"/>
    </location>
</feature>
<feature type="chain" id="PRO_5016718781" description="Host cell surface-exposed lipoprotein" evidence="1">
    <location>
        <begin position="22"/>
        <end position="132"/>
    </location>
</feature>
<sequence>MILPKLSAALLSMSLFGSAYAVPDIDFDRETSLDQWVVISGAANGAASAFGASAEDVDQHRNTAFSHLMRYAQEQGFQLAEFDSLFERGQVEGRKLAETHRGLIAPSGTNLIDGFMHDKAIEYQNVKKALDA</sequence>
<dbReference type="RefSeq" id="WP_113933427.1">
    <property type="nucleotide sequence ID" value="NZ_JACCEU010000003.1"/>
</dbReference>
<protein>
    <recommendedName>
        <fullName evidence="4">Host cell surface-exposed lipoprotein</fullName>
    </recommendedName>
</protein>
<accession>A0A366HAY8</accession>
<keyword evidence="3" id="KW-1185">Reference proteome</keyword>
<gene>
    <name evidence="2" type="ORF">DFR37_105276</name>
</gene>
<proteinExistence type="predicted"/>
<reference evidence="2 3" key="1">
    <citation type="submission" date="2018-06" db="EMBL/GenBank/DDBJ databases">
        <title>Genomic Encyclopedia of Type Strains, Phase IV (KMG-IV): sequencing the most valuable type-strain genomes for metagenomic binning, comparative biology and taxonomic classification.</title>
        <authorList>
            <person name="Goeker M."/>
        </authorList>
    </citation>
    <scope>NUCLEOTIDE SEQUENCE [LARGE SCALE GENOMIC DNA]</scope>
    <source>
        <strain evidence="2 3">DSM 25520</strain>
    </source>
</reference>
<organism evidence="2 3">
    <name type="scientific">Eoetvoesiella caeni</name>
    <dbReference type="NCBI Taxonomy" id="645616"/>
    <lineage>
        <taxon>Bacteria</taxon>
        <taxon>Pseudomonadati</taxon>
        <taxon>Pseudomonadota</taxon>
        <taxon>Betaproteobacteria</taxon>
        <taxon>Burkholderiales</taxon>
        <taxon>Alcaligenaceae</taxon>
        <taxon>Eoetvoesiella</taxon>
    </lineage>
</organism>
<evidence type="ECO:0000313" key="3">
    <source>
        <dbReference type="Proteomes" id="UP000253628"/>
    </source>
</evidence>
<evidence type="ECO:0008006" key="4">
    <source>
        <dbReference type="Google" id="ProtNLM"/>
    </source>
</evidence>
<comment type="caution">
    <text evidence="2">The sequence shown here is derived from an EMBL/GenBank/DDBJ whole genome shotgun (WGS) entry which is preliminary data.</text>
</comment>
<dbReference type="Proteomes" id="UP000253628">
    <property type="component" value="Unassembled WGS sequence"/>
</dbReference>
<dbReference type="AlphaFoldDB" id="A0A366HAY8"/>
<dbReference type="EMBL" id="QNRQ01000005">
    <property type="protein sequence ID" value="RBP39480.1"/>
    <property type="molecule type" value="Genomic_DNA"/>
</dbReference>
<dbReference type="OrthoDB" id="8685676at2"/>